<dbReference type="InterPro" id="IPR007280">
    <property type="entry name" value="Peptidase_C_arc/bac"/>
</dbReference>
<dbReference type="InterPro" id="IPR013783">
    <property type="entry name" value="Ig-like_fold"/>
</dbReference>
<evidence type="ECO:0000313" key="14">
    <source>
        <dbReference type="EMBL" id="AFZ20509.1"/>
    </source>
</evidence>
<dbReference type="GO" id="GO:0006508">
    <property type="term" value="P:proteolysis"/>
    <property type="evidence" value="ECO:0007669"/>
    <property type="project" value="UniProtKB-KW"/>
</dbReference>
<evidence type="ECO:0000256" key="5">
    <source>
        <dbReference type="ARBA" id="ARBA00022729"/>
    </source>
</evidence>
<evidence type="ECO:0000259" key="12">
    <source>
        <dbReference type="Pfam" id="PF04151"/>
    </source>
</evidence>
<dbReference type="KEGG" id="mic:Mic7113_4841"/>
<dbReference type="InterPro" id="IPR015500">
    <property type="entry name" value="Peptidase_S8_subtilisin-rel"/>
</dbReference>
<evidence type="ECO:0000313" key="15">
    <source>
        <dbReference type="Proteomes" id="UP000010471"/>
    </source>
</evidence>
<dbReference type="InterPro" id="IPR023827">
    <property type="entry name" value="Peptidase_S8_Asp-AS"/>
</dbReference>
<dbReference type="SUPFAM" id="SSF117074">
    <property type="entry name" value="Hypothetical protein PA1324"/>
    <property type="match status" value="1"/>
</dbReference>
<dbReference type="AlphaFoldDB" id="K9WL52"/>
<evidence type="ECO:0000256" key="10">
    <source>
        <dbReference type="RuleBase" id="RU003355"/>
    </source>
</evidence>
<dbReference type="GO" id="GO:0005576">
    <property type="term" value="C:extracellular region"/>
    <property type="evidence" value="ECO:0007669"/>
    <property type="project" value="UniProtKB-SubCell"/>
</dbReference>
<keyword evidence="7 9" id="KW-0720">Serine protease</keyword>
<dbReference type="GO" id="GO:0004252">
    <property type="term" value="F:serine-type endopeptidase activity"/>
    <property type="evidence" value="ECO:0007669"/>
    <property type="project" value="UniProtKB-UniRule"/>
</dbReference>
<name>K9WL52_9CYAN</name>
<dbReference type="HOGENOM" id="CLU_340049_0_0_3"/>
<gene>
    <name evidence="14" type="ORF">Mic7113_4841</name>
</gene>
<dbReference type="EMBL" id="CP003630">
    <property type="protein sequence ID" value="AFZ20509.1"/>
    <property type="molecule type" value="Genomic_DNA"/>
</dbReference>
<protein>
    <submittedName>
        <fullName evidence="14">Subtilisin-like serine protease</fullName>
    </submittedName>
</protein>
<dbReference type="SUPFAM" id="SSF52743">
    <property type="entry name" value="Subtilisin-like"/>
    <property type="match status" value="1"/>
</dbReference>
<dbReference type="Proteomes" id="UP000010471">
    <property type="component" value="Chromosome"/>
</dbReference>
<reference evidence="14 15" key="1">
    <citation type="submission" date="2012-06" db="EMBL/GenBank/DDBJ databases">
        <title>Finished chromosome of genome of Microcoleus sp. PCC 7113.</title>
        <authorList>
            <consortium name="US DOE Joint Genome Institute"/>
            <person name="Gugger M."/>
            <person name="Coursin T."/>
            <person name="Rippka R."/>
            <person name="Tandeau De Marsac N."/>
            <person name="Huntemann M."/>
            <person name="Wei C.-L."/>
            <person name="Han J."/>
            <person name="Detter J.C."/>
            <person name="Han C."/>
            <person name="Tapia R."/>
            <person name="Chen A."/>
            <person name="Kyrpides N."/>
            <person name="Mavromatis K."/>
            <person name="Markowitz V."/>
            <person name="Szeto E."/>
            <person name="Ivanova N."/>
            <person name="Pagani I."/>
            <person name="Pati A."/>
            <person name="Goodwin L."/>
            <person name="Nordberg H.P."/>
            <person name="Cantor M.N."/>
            <person name="Hua S.X."/>
            <person name="Woyke T."/>
            <person name="Kerfeld C.A."/>
        </authorList>
    </citation>
    <scope>NUCLEOTIDE SEQUENCE [LARGE SCALE GENOMIC DNA]</scope>
    <source>
        <strain evidence="14 15">PCC 7113</strain>
    </source>
</reference>
<evidence type="ECO:0000256" key="9">
    <source>
        <dbReference type="PROSITE-ProRule" id="PRU01240"/>
    </source>
</evidence>
<evidence type="ECO:0000259" key="13">
    <source>
        <dbReference type="Pfam" id="PF17210"/>
    </source>
</evidence>
<evidence type="ECO:0000256" key="8">
    <source>
        <dbReference type="PIRSR" id="PIRSR615500-1"/>
    </source>
</evidence>
<dbReference type="InterPro" id="IPR000209">
    <property type="entry name" value="Peptidase_S8/S53_dom"/>
</dbReference>
<evidence type="ECO:0000256" key="3">
    <source>
        <dbReference type="ARBA" id="ARBA00022525"/>
    </source>
</evidence>
<feature type="active site" description="Charge relay system" evidence="8 9">
    <location>
        <position position="638"/>
    </location>
</feature>
<organism evidence="14 15">
    <name type="scientific">Allocoleopsis franciscana PCC 7113</name>
    <dbReference type="NCBI Taxonomy" id="1173027"/>
    <lineage>
        <taxon>Bacteria</taxon>
        <taxon>Bacillati</taxon>
        <taxon>Cyanobacteriota</taxon>
        <taxon>Cyanophyceae</taxon>
        <taxon>Coleofasciculales</taxon>
        <taxon>Coleofasciculaceae</taxon>
        <taxon>Allocoleopsis</taxon>
        <taxon>Allocoleopsis franciscana</taxon>
    </lineage>
</organism>
<dbReference type="RefSeq" id="WP_015184644.1">
    <property type="nucleotide sequence ID" value="NC_019738.1"/>
</dbReference>
<keyword evidence="3" id="KW-0964">Secreted</keyword>
<dbReference type="OrthoDB" id="9798386at2"/>
<dbReference type="InterPro" id="IPR036852">
    <property type="entry name" value="Peptidase_S8/S53_dom_sf"/>
</dbReference>
<dbReference type="eggNOG" id="COG1404">
    <property type="taxonomic scope" value="Bacteria"/>
</dbReference>
<evidence type="ECO:0000256" key="6">
    <source>
        <dbReference type="ARBA" id="ARBA00022801"/>
    </source>
</evidence>
<dbReference type="PROSITE" id="PS00138">
    <property type="entry name" value="SUBTILASE_SER"/>
    <property type="match status" value="1"/>
</dbReference>
<dbReference type="InterPro" id="IPR022398">
    <property type="entry name" value="Peptidase_S8_His-AS"/>
</dbReference>
<dbReference type="InterPro" id="IPR023828">
    <property type="entry name" value="Peptidase_S8_Ser-AS"/>
</dbReference>
<dbReference type="PATRIC" id="fig|1173027.3.peg.5368"/>
<dbReference type="NCBIfam" id="NF038127">
    <property type="entry name" value="FDP_fam"/>
    <property type="match status" value="1"/>
</dbReference>
<dbReference type="InterPro" id="IPR033764">
    <property type="entry name" value="Sdr_B"/>
</dbReference>
<feature type="active site" description="Charge relay system" evidence="8 9">
    <location>
        <position position="795"/>
    </location>
</feature>
<sequence>MFLETSSETLGSLSSDTLKHLNTAYLGLSGSDLSSLELSDLWGGNIVQGSSLDPLSVAASERSLETTYTIEQFNDSLIDSQTSISGIQGTKWNDLNGNGVQDTGEAGLAGWTIYLDQNNNGTLDTGETSTTTDANGNYSFTGLAAGTYTVAEVMQSGWQQTSPGAVTNGSFETGSLTGWNTIGSTEVQTASYGVTPTQGTYQAVLTNGSGSVTDSALESFFGWSAGTLDGMGNGNATEGSAMKLSTITVAAGSTLTFDWNFLTNESTPSSYNDFAFVSINGLTELADTNSTFALSPTVFTEQTGYKKFSYTFRAAGTYTIGLGVVDAGDKTVDSALVVDNFSLTPNGVYQVNLASGQTVNNINFGSKGVSVLAEPNDTIPSAIDSGLSSSNPGTFKDKGAIGDNPNVASDLDVDFVKFDLKAGDKATIDIDTNPLVSSLDSFVQVFDSAGNLVAFNDNGAASGETSSLDSFLEFTATTTGTYYLAVSGKGNSSYNPNVQGSGASGSTGGYNLEVSVIPKFSSNFGYGLVDAAAAVASATGQDSAFADVAYFGGQNDWGVNAVKAPEAWAQGFTGEGIVVAVIDTGVDYKHPDLDANIWVNEGEIAGNGVDDDGNGYIDDVNGWDFVAGDNDAMDVYGHGTHVAGTIAAEKNDFGVTGIAYNAKIMPVKVLDDNGSGSNVDVAAGIKYAADNGADVINLSLGGGYSSEIKDAVEYATAKGAVVVMAAGNESGSQPGFPASFANQWGVAVGAVDSNNKMADFSNKAGSTELDYVVAPGVDVYSTTPGNTYQSFNGTSMATPHVAGVAALILSANPNLTPAEVESLLTKTANPTAITV</sequence>
<feature type="domain" description="Peptidase S8/S53" evidence="11">
    <location>
        <begin position="574"/>
        <end position="828"/>
    </location>
</feature>
<dbReference type="Pfam" id="PF00082">
    <property type="entry name" value="Peptidase_S8"/>
    <property type="match status" value="1"/>
</dbReference>
<proteinExistence type="inferred from homology"/>
<dbReference type="Gene3D" id="2.60.40.10">
    <property type="entry name" value="Immunoglobulins"/>
    <property type="match status" value="1"/>
</dbReference>
<comment type="subcellular location">
    <subcellularLocation>
        <location evidence="1">Secreted</location>
    </subcellularLocation>
</comment>
<evidence type="ECO:0000256" key="1">
    <source>
        <dbReference type="ARBA" id="ARBA00004613"/>
    </source>
</evidence>
<feature type="domain" description="Peptidase C-terminal archaeal/bacterial" evidence="12">
    <location>
        <begin position="412"/>
        <end position="488"/>
    </location>
</feature>
<dbReference type="PROSITE" id="PS00136">
    <property type="entry name" value="SUBTILASE_ASP"/>
    <property type="match status" value="1"/>
</dbReference>
<dbReference type="InterPro" id="IPR051048">
    <property type="entry name" value="Peptidase_S8/S53_subtilisin"/>
</dbReference>
<evidence type="ECO:0000256" key="7">
    <source>
        <dbReference type="ARBA" id="ARBA00022825"/>
    </source>
</evidence>
<dbReference type="InterPro" id="IPR034204">
    <property type="entry name" value="PfSUB1-like_cat_dom"/>
</dbReference>
<feature type="domain" description="SD-repeat containing protein B" evidence="13">
    <location>
        <begin position="92"/>
        <end position="170"/>
    </location>
</feature>
<accession>K9WL52</accession>
<dbReference type="Gene3D" id="2.60.120.380">
    <property type="match status" value="1"/>
</dbReference>
<dbReference type="CDD" id="cd07473">
    <property type="entry name" value="Peptidases_S8_Subtilisin_like"/>
    <property type="match status" value="1"/>
</dbReference>
<dbReference type="Pfam" id="PF04151">
    <property type="entry name" value="PPC"/>
    <property type="match status" value="1"/>
</dbReference>
<dbReference type="PROSITE" id="PS51892">
    <property type="entry name" value="SUBTILASE"/>
    <property type="match status" value="1"/>
</dbReference>
<dbReference type="Gene3D" id="3.40.50.200">
    <property type="entry name" value="Peptidase S8/S53 domain"/>
    <property type="match status" value="1"/>
</dbReference>
<evidence type="ECO:0000256" key="4">
    <source>
        <dbReference type="ARBA" id="ARBA00022670"/>
    </source>
</evidence>
<dbReference type="PANTHER" id="PTHR43399:SF4">
    <property type="entry name" value="CELL WALL-ASSOCIATED PROTEASE"/>
    <property type="match status" value="1"/>
</dbReference>
<evidence type="ECO:0000259" key="11">
    <source>
        <dbReference type="Pfam" id="PF00082"/>
    </source>
</evidence>
<dbReference type="PANTHER" id="PTHR43399">
    <property type="entry name" value="SUBTILISIN-RELATED"/>
    <property type="match status" value="1"/>
</dbReference>
<keyword evidence="5" id="KW-0732">Signal</keyword>
<evidence type="ECO:0000256" key="2">
    <source>
        <dbReference type="ARBA" id="ARBA00011073"/>
    </source>
</evidence>
<keyword evidence="15" id="KW-1185">Reference proteome</keyword>
<dbReference type="PROSITE" id="PS00137">
    <property type="entry name" value="SUBTILASE_HIS"/>
    <property type="match status" value="1"/>
</dbReference>
<keyword evidence="4 9" id="KW-0645">Protease</keyword>
<dbReference type="PRINTS" id="PR00723">
    <property type="entry name" value="SUBTILISIN"/>
</dbReference>
<dbReference type="Pfam" id="PF17210">
    <property type="entry name" value="SdrD_B"/>
    <property type="match status" value="1"/>
</dbReference>
<comment type="similarity">
    <text evidence="2 9 10">Belongs to the peptidase S8 family.</text>
</comment>
<feature type="active site" description="Charge relay system" evidence="8 9">
    <location>
        <position position="583"/>
    </location>
</feature>
<keyword evidence="6 9" id="KW-0378">Hydrolase</keyword>